<feature type="transmembrane region" description="Helical" evidence="6">
    <location>
        <begin position="71"/>
        <end position="89"/>
    </location>
</feature>
<keyword evidence="3 6" id="KW-0812">Transmembrane</keyword>
<dbReference type="SUPFAM" id="SSF103473">
    <property type="entry name" value="MFS general substrate transporter"/>
    <property type="match status" value="1"/>
</dbReference>
<evidence type="ECO:0000256" key="1">
    <source>
        <dbReference type="ARBA" id="ARBA00004651"/>
    </source>
</evidence>
<dbReference type="Proteomes" id="UP001529201">
    <property type="component" value="Unassembled WGS sequence"/>
</dbReference>
<proteinExistence type="predicted"/>
<accession>A0ABT6HD81</accession>
<dbReference type="PROSITE" id="PS50850">
    <property type="entry name" value="MFS"/>
    <property type="match status" value="1"/>
</dbReference>
<dbReference type="EMBL" id="JARGDN010000004">
    <property type="protein sequence ID" value="MDG9733511.1"/>
    <property type="molecule type" value="Genomic_DNA"/>
</dbReference>
<reference evidence="8 9" key="1">
    <citation type="submission" date="2023-02" db="EMBL/GenBank/DDBJ databases">
        <title>Antimicrobial susceptibility testing and tentative epidemiological cut-off values for Lactobacillaceae family species intended for ingestion.</title>
        <authorList>
            <person name="Noehr-Meldgaard K."/>
            <person name="Struve C."/>
            <person name="Ingmer H."/>
            <person name="Koza A."/>
            <person name="Al-Nakeeb K."/>
            <person name="Agersoe Y."/>
        </authorList>
    </citation>
    <scope>NUCLEOTIDE SEQUENCE [LARGE SCALE GENOMIC DNA]</scope>
    <source>
        <strain evidence="8 9">DSM 20193</strain>
    </source>
</reference>
<evidence type="ECO:0000256" key="2">
    <source>
        <dbReference type="ARBA" id="ARBA00022448"/>
    </source>
</evidence>
<name>A0ABT6HD81_LEUPS</name>
<evidence type="ECO:0000313" key="8">
    <source>
        <dbReference type="EMBL" id="MDG9733511.1"/>
    </source>
</evidence>
<protein>
    <submittedName>
        <fullName evidence="8">MFS transporter</fullName>
    </submittedName>
</protein>
<evidence type="ECO:0000256" key="4">
    <source>
        <dbReference type="ARBA" id="ARBA00022989"/>
    </source>
</evidence>
<keyword evidence="9" id="KW-1185">Reference proteome</keyword>
<dbReference type="InterPro" id="IPR020846">
    <property type="entry name" value="MFS_dom"/>
</dbReference>
<comment type="caution">
    <text evidence="8">The sequence shown here is derived from an EMBL/GenBank/DDBJ whole genome shotgun (WGS) entry which is preliminary data.</text>
</comment>
<feature type="domain" description="Major facilitator superfamily (MFS) profile" evidence="7">
    <location>
        <begin position="129"/>
        <end position="308"/>
    </location>
</feature>
<feature type="transmembrane region" description="Helical" evidence="6">
    <location>
        <begin position="160"/>
        <end position="183"/>
    </location>
</feature>
<keyword evidence="5 6" id="KW-0472">Membrane</keyword>
<evidence type="ECO:0000256" key="3">
    <source>
        <dbReference type="ARBA" id="ARBA00022692"/>
    </source>
</evidence>
<feature type="transmembrane region" description="Helical" evidence="6">
    <location>
        <begin position="48"/>
        <end position="65"/>
    </location>
</feature>
<organism evidence="8 9">
    <name type="scientific">Leuconostoc pseudomesenteroides</name>
    <dbReference type="NCBI Taxonomy" id="33968"/>
    <lineage>
        <taxon>Bacteria</taxon>
        <taxon>Bacillati</taxon>
        <taxon>Bacillota</taxon>
        <taxon>Bacilli</taxon>
        <taxon>Lactobacillales</taxon>
        <taxon>Lactobacillaceae</taxon>
        <taxon>Leuconostoc</taxon>
    </lineage>
</organism>
<evidence type="ECO:0000256" key="5">
    <source>
        <dbReference type="ARBA" id="ARBA00023136"/>
    </source>
</evidence>
<feature type="transmembrane region" description="Helical" evidence="6">
    <location>
        <begin position="130"/>
        <end position="148"/>
    </location>
</feature>
<feature type="transmembrane region" description="Helical" evidence="6">
    <location>
        <begin position="253"/>
        <end position="272"/>
    </location>
</feature>
<keyword evidence="4 6" id="KW-1133">Transmembrane helix</keyword>
<dbReference type="InterPro" id="IPR050495">
    <property type="entry name" value="ATG22/LtaA_families"/>
</dbReference>
<sequence length="308" mass="34250">MPDNKIWWLLFIFMLANIGYSAANIFYDAFLTDVTTDIRMNRVSSAGYGFGYLGGVIPFVIFYLLRGLMTPTTGVMFAFMLASVWWLLWTIPMWRTVNQVNFLPTPQQPFTEAIQRIITTIKNIAKYPDIAWFLLAYFFYIDGVNTIFTEATMFGAAVGIKMTTLLTVLLAVQIIAFPSSIIYGRLANYFGTRKVLVGGITIYIGITIYALFIHHAIEFFVLAILVGTSQGGIQALSRSYFGKLVPKDQASEFFGFYNIFGKFSAILGPLLFGTVAQMTGQVQLAAGSLIVLFGVGLAVFIFTPTRAD</sequence>
<gene>
    <name evidence="8" type="ORF">P1N92_05175</name>
</gene>
<evidence type="ECO:0000313" key="9">
    <source>
        <dbReference type="Proteomes" id="UP001529201"/>
    </source>
</evidence>
<dbReference type="Gene3D" id="1.20.1250.20">
    <property type="entry name" value="MFS general substrate transporter like domains"/>
    <property type="match status" value="1"/>
</dbReference>
<dbReference type="PANTHER" id="PTHR23519:SF1">
    <property type="entry name" value="AUTOPHAGY-RELATED PROTEIN 22"/>
    <property type="match status" value="1"/>
</dbReference>
<feature type="transmembrane region" description="Helical" evidence="6">
    <location>
        <begin position="6"/>
        <end position="27"/>
    </location>
</feature>
<evidence type="ECO:0000259" key="7">
    <source>
        <dbReference type="PROSITE" id="PS50850"/>
    </source>
</evidence>
<keyword evidence="2" id="KW-0813">Transport</keyword>
<dbReference type="PANTHER" id="PTHR23519">
    <property type="entry name" value="AUTOPHAGY-RELATED PROTEIN 22"/>
    <property type="match status" value="1"/>
</dbReference>
<feature type="transmembrane region" description="Helical" evidence="6">
    <location>
        <begin position="195"/>
        <end position="213"/>
    </location>
</feature>
<dbReference type="GeneID" id="64344888"/>
<dbReference type="RefSeq" id="WP_242455648.1">
    <property type="nucleotide sequence ID" value="NZ_CP065993.1"/>
</dbReference>
<comment type="subcellular location">
    <subcellularLocation>
        <location evidence="1">Cell membrane</location>
        <topology evidence="1">Multi-pass membrane protein</topology>
    </subcellularLocation>
</comment>
<dbReference type="InterPro" id="IPR036259">
    <property type="entry name" value="MFS_trans_sf"/>
</dbReference>
<feature type="transmembrane region" description="Helical" evidence="6">
    <location>
        <begin position="284"/>
        <end position="303"/>
    </location>
</feature>
<dbReference type="InterPro" id="IPR024671">
    <property type="entry name" value="Atg22-like"/>
</dbReference>
<dbReference type="Pfam" id="PF11700">
    <property type="entry name" value="ATG22"/>
    <property type="match status" value="1"/>
</dbReference>
<evidence type="ECO:0000256" key="6">
    <source>
        <dbReference type="SAM" id="Phobius"/>
    </source>
</evidence>